<dbReference type="InterPro" id="IPR014031">
    <property type="entry name" value="Ketoacyl_synth_C"/>
</dbReference>
<evidence type="ECO:0000256" key="8">
    <source>
        <dbReference type="ARBA" id="ARBA00023268"/>
    </source>
</evidence>
<name>A0ABT5D4F3_9BACT</name>
<feature type="region of interest" description="Disordered" evidence="10">
    <location>
        <begin position="4185"/>
        <end position="4225"/>
    </location>
</feature>
<feature type="region of interest" description="Disordered" evidence="10">
    <location>
        <begin position="2577"/>
        <end position="2641"/>
    </location>
</feature>
<dbReference type="SMART" id="SM00826">
    <property type="entry name" value="PKS_DH"/>
    <property type="match status" value="1"/>
</dbReference>
<dbReference type="SUPFAM" id="SSF51735">
    <property type="entry name" value="NAD(P)-binding Rossmann-fold domains"/>
    <property type="match status" value="4"/>
</dbReference>
<dbReference type="InterPro" id="IPR014030">
    <property type="entry name" value="Ketoacyl_synth_N"/>
</dbReference>
<dbReference type="CDD" id="cd08953">
    <property type="entry name" value="KR_2_SDR_x"/>
    <property type="match status" value="2"/>
</dbReference>
<evidence type="ECO:0000313" key="15">
    <source>
        <dbReference type="Proteomes" id="UP001221838"/>
    </source>
</evidence>
<dbReference type="Pfam" id="PF08242">
    <property type="entry name" value="Methyltransf_12"/>
    <property type="match status" value="1"/>
</dbReference>
<dbReference type="InterPro" id="IPR042104">
    <property type="entry name" value="PKS_dehydratase_sf"/>
</dbReference>
<dbReference type="Gene3D" id="3.10.129.110">
    <property type="entry name" value="Polyketide synthase dehydratase"/>
    <property type="match status" value="1"/>
</dbReference>
<comment type="caution">
    <text evidence="14">The sequence shown here is derived from an EMBL/GenBank/DDBJ whole genome shotgun (WGS) entry which is preliminary data.</text>
</comment>
<dbReference type="Gene3D" id="3.40.50.150">
    <property type="entry name" value="Vaccinia Virus protein VP39"/>
    <property type="match status" value="1"/>
</dbReference>
<keyword evidence="15" id="KW-1185">Reference proteome</keyword>
<dbReference type="Pfam" id="PF21394">
    <property type="entry name" value="Beta-ketacyl_N"/>
    <property type="match status" value="1"/>
</dbReference>
<dbReference type="InterPro" id="IPR036736">
    <property type="entry name" value="ACP-like_sf"/>
</dbReference>
<dbReference type="PROSITE" id="PS50075">
    <property type="entry name" value="CARRIER"/>
    <property type="match status" value="2"/>
</dbReference>
<keyword evidence="8" id="KW-0511">Multifunctional enzyme</keyword>
<evidence type="ECO:0000256" key="2">
    <source>
        <dbReference type="ARBA" id="ARBA00004792"/>
    </source>
</evidence>
<dbReference type="InterPro" id="IPR029058">
    <property type="entry name" value="AB_hydrolase_fold"/>
</dbReference>
<gene>
    <name evidence="14" type="ORF">POL68_08730</name>
</gene>
<feature type="domain" description="Carrier" evidence="11">
    <location>
        <begin position="4102"/>
        <end position="4176"/>
    </location>
</feature>
<feature type="compositionally biased region" description="Low complexity" evidence="10">
    <location>
        <begin position="4044"/>
        <end position="4056"/>
    </location>
</feature>
<dbReference type="InterPro" id="IPR050091">
    <property type="entry name" value="PKS_NRPS_Biosynth_Enz"/>
</dbReference>
<keyword evidence="4" id="KW-0963">Cytoplasm</keyword>
<keyword evidence="7" id="KW-0677">Repeat</keyword>
<dbReference type="InterPro" id="IPR020841">
    <property type="entry name" value="PKS_Beta-ketoAc_synthase_dom"/>
</dbReference>
<organism evidence="14 15">
    <name type="scientific">Stigmatella ashevillensis</name>
    <dbReference type="NCBI Taxonomy" id="2995309"/>
    <lineage>
        <taxon>Bacteria</taxon>
        <taxon>Pseudomonadati</taxon>
        <taxon>Myxococcota</taxon>
        <taxon>Myxococcia</taxon>
        <taxon>Myxococcales</taxon>
        <taxon>Cystobacterineae</taxon>
        <taxon>Archangiaceae</taxon>
        <taxon>Stigmatella</taxon>
    </lineage>
</organism>
<evidence type="ECO:0000256" key="6">
    <source>
        <dbReference type="ARBA" id="ARBA00022679"/>
    </source>
</evidence>
<dbReference type="Pfam" id="PF14765">
    <property type="entry name" value="PS-DH"/>
    <property type="match status" value="1"/>
</dbReference>
<dbReference type="SUPFAM" id="SSF53901">
    <property type="entry name" value="Thiolase-like"/>
    <property type="match status" value="3"/>
</dbReference>
<dbReference type="CDD" id="cd00833">
    <property type="entry name" value="PKS"/>
    <property type="match status" value="3"/>
</dbReference>
<dbReference type="Pfam" id="PF00109">
    <property type="entry name" value="ketoacyl-synt"/>
    <property type="match status" value="3"/>
</dbReference>
<evidence type="ECO:0000259" key="11">
    <source>
        <dbReference type="PROSITE" id="PS50075"/>
    </source>
</evidence>
<dbReference type="InterPro" id="IPR020807">
    <property type="entry name" value="PKS_DH"/>
</dbReference>
<dbReference type="InterPro" id="IPR029063">
    <property type="entry name" value="SAM-dependent_MTases_sf"/>
</dbReference>
<dbReference type="Pfam" id="PF08659">
    <property type="entry name" value="KR"/>
    <property type="match status" value="2"/>
</dbReference>
<keyword evidence="3" id="KW-0596">Phosphopantetheine</keyword>
<dbReference type="InterPro" id="IPR049490">
    <property type="entry name" value="C883_1060-like_KR_N"/>
</dbReference>
<feature type="domain" description="Ketosynthase family 3 (KS3)" evidence="12">
    <location>
        <begin position="672"/>
        <end position="1105"/>
    </location>
</feature>
<dbReference type="InterPro" id="IPR001031">
    <property type="entry name" value="Thioesterase"/>
</dbReference>
<evidence type="ECO:0000256" key="5">
    <source>
        <dbReference type="ARBA" id="ARBA00022553"/>
    </source>
</evidence>
<feature type="region of interest" description="Disordered" evidence="10">
    <location>
        <begin position="4033"/>
        <end position="4105"/>
    </location>
</feature>
<dbReference type="PROSITE" id="PS52004">
    <property type="entry name" value="KS3_2"/>
    <property type="match status" value="3"/>
</dbReference>
<dbReference type="InterPro" id="IPR009081">
    <property type="entry name" value="PP-bd_ACP"/>
</dbReference>
<feature type="domain" description="PKS/mFAS DH" evidence="13">
    <location>
        <begin position="1287"/>
        <end position="1567"/>
    </location>
</feature>
<feature type="compositionally biased region" description="Low complexity" evidence="10">
    <location>
        <begin position="638"/>
        <end position="668"/>
    </location>
</feature>
<evidence type="ECO:0000313" key="14">
    <source>
        <dbReference type="EMBL" id="MDC0708552.1"/>
    </source>
</evidence>
<evidence type="ECO:0000256" key="10">
    <source>
        <dbReference type="SAM" id="MobiDB-lite"/>
    </source>
</evidence>
<evidence type="ECO:0000256" key="4">
    <source>
        <dbReference type="ARBA" id="ARBA00022490"/>
    </source>
</evidence>
<dbReference type="Proteomes" id="UP001221838">
    <property type="component" value="Unassembled WGS sequence"/>
</dbReference>
<dbReference type="Pfam" id="PF02801">
    <property type="entry name" value="Ketoacyl-synt_C"/>
    <property type="match status" value="3"/>
</dbReference>
<feature type="active site" description="Proton donor; for dehydratase activity" evidence="9">
    <location>
        <position position="1480"/>
    </location>
</feature>
<feature type="region of interest" description="C-terminal hotdog fold" evidence="9">
    <location>
        <begin position="1419"/>
        <end position="1567"/>
    </location>
</feature>
<feature type="active site" description="Proton acceptor; for dehydratase activity" evidence="9">
    <location>
        <position position="1316"/>
    </location>
</feature>
<dbReference type="InterPro" id="IPR018201">
    <property type="entry name" value="Ketoacyl_synth_AS"/>
</dbReference>
<dbReference type="PANTHER" id="PTHR43775">
    <property type="entry name" value="FATTY ACID SYNTHASE"/>
    <property type="match status" value="1"/>
</dbReference>
<evidence type="ECO:0000256" key="3">
    <source>
        <dbReference type="ARBA" id="ARBA00022450"/>
    </source>
</evidence>
<dbReference type="SUPFAM" id="SSF53474">
    <property type="entry name" value="alpha/beta-Hydrolases"/>
    <property type="match status" value="2"/>
</dbReference>
<dbReference type="InterPro" id="IPR057326">
    <property type="entry name" value="KR_dom"/>
</dbReference>
<comment type="pathway">
    <text evidence="2">Antibiotic biosynthesis.</text>
</comment>
<dbReference type="InterPro" id="IPR013968">
    <property type="entry name" value="PKS_KR"/>
</dbReference>
<dbReference type="RefSeq" id="WP_272136509.1">
    <property type="nucleotide sequence ID" value="NZ_JAQNDM010000002.1"/>
</dbReference>
<evidence type="ECO:0000256" key="9">
    <source>
        <dbReference type="PROSITE-ProRule" id="PRU01363"/>
    </source>
</evidence>
<comment type="subcellular location">
    <subcellularLocation>
        <location evidence="1">Cytoplasm</location>
    </subcellularLocation>
</comment>
<reference evidence="14 15" key="1">
    <citation type="submission" date="2022-11" db="EMBL/GenBank/DDBJ databases">
        <title>Minimal conservation of predation-associated metabolite biosynthetic gene clusters underscores biosynthetic potential of Myxococcota including descriptions for ten novel species: Archangium lansinium sp. nov., Myxococcus landrumus sp. nov., Nannocystis bai.</title>
        <authorList>
            <person name="Ahearne A."/>
            <person name="Stevens C."/>
            <person name="Dowd S."/>
        </authorList>
    </citation>
    <scope>NUCLEOTIDE SEQUENCE [LARGE SCALE GENOMIC DNA]</scope>
    <source>
        <strain evidence="14 15">NCWAL01</strain>
    </source>
</reference>
<keyword evidence="5" id="KW-0597">Phosphoprotein</keyword>
<dbReference type="PROSITE" id="PS52019">
    <property type="entry name" value="PKS_MFAS_DH"/>
    <property type="match status" value="1"/>
</dbReference>
<dbReference type="InterPro" id="IPR049551">
    <property type="entry name" value="PKS_DH_C"/>
</dbReference>
<dbReference type="Gene3D" id="3.40.50.720">
    <property type="entry name" value="NAD(P)-binding Rossmann-like Domain"/>
    <property type="match status" value="2"/>
</dbReference>
<feature type="region of interest" description="Disordered" evidence="10">
    <location>
        <begin position="2466"/>
        <end position="2488"/>
    </location>
</feature>
<proteinExistence type="predicted"/>
<dbReference type="InterPro" id="IPR054514">
    <property type="entry name" value="RhiE-like_linker"/>
</dbReference>
<accession>A0ABT5D4F3</accession>
<dbReference type="InterPro" id="IPR036291">
    <property type="entry name" value="NAD(P)-bd_dom_sf"/>
</dbReference>
<feature type="compositionally biased region" description="Low complexity" evidence="10">
    <location>
        <begin position="4185"/>
        <end position="4200"/>
    </location>
</feature>
<feature type="domain" description="Ketosynthase family 3 (KS3)" evidence="12">
    <location>
        <begin position="2643"/>
        <end position="3080"/>
    </location>
</feature>
<dbReference type="SUPFAM" id="SSF47336">
    <property type="entry name" value="ACP-like"/>
    <property type="match status" value="4"/>
</dbReference>
<evidence type="ECO:0000259" key="13">
    <source>
        <dbReference type="PROSITE" id="PS52019"/>
    </source>
</evidence>
<feature type="compositionally biased region" description="Polar residues" evidence="10">
    <location>
        <begin position="2471"/>
        <end position="2482"/>
    </location>
</feature>
<evidence type="ECO:0000256" key="1">
    <source>
        <dbReference type="ARBA" id="ARBA00004496"/>
    </source>
</evidence>
<dbReference type="PROSITE" id="PS00606">
    <property type="entry name" value="KS3_1"/>
    <property type="match status" value="3"/>
</dbReference>
<keyword evidence="6" id="KW-0808">Transferase</keyword>
<dbReference type="Pfam" id="PF00975">
    <property type="entry name" value="Thioesterase"/>
    <property type="match status" value="2"/>
</dbReference>
<dbReference type="PANTHER" id="PTHR43775:SF37">
    <property type="entry name" value="SI:DKEY-61P9.11"/>
    <property type="match status" value="1"/>
</dbReference>
<feature type="region of interest" description="Disordered" evidence="10">
    <location>
        <begin position="3386"/>
        <end position="3429"/>
    </location>
</feature>
<feature type="region of interest" description="Disordered" evidence="10">
    <location>
        <begin position="638"/>
        <end position="669"/>
    </location>
</feature>
<dbReference type="Pfam" id="PF22336">
    <property type="entry name" value="RhiE-like_linker"/>
    <property type="match status" value="3"/>
</dbReference>
<dbReference type="EMBL" id="JAQNDM010000002">
    <property type="protein sequence ID" value="MDC0708552.1"/>
    <property type="molecule type" value="Genomic_DNA"/>
</dbReference>
<dbReference type="Pfam" id="PF21089">
    <property type="entry name" value="PKS_DH_N"/>
    <property type="match status" value="1"/>
</dbReference>
<evidence type="ECO:0000259" key="12">
    <source>
        <dbReference type="PROSITE" id="PS52004"/>
    </source>
</evidence>
<feature type="compositionally biased region" description="Basic and acidic residues" evidence="10">
    <location>
        <begin position="2581"/>
        <end position="2591"/>
    </location>
</feature>
<dbReference type="Gene3D" id="3.40.50.1820">
    <property type="entry name" value="alpha/beta hydrolase"/>
    <property type="match status" value="2"/>
</dbReference>
<dbReference type="Gene3D" id="1.10.1200.10">
    <property type="entry name" value="ACP-like"/>
    <property type="match status" value="4"/>
</dbReference>
<evidence type="ECO:0000256" key="7">
    <source>
        <dbReference type="ARBA" id="ARBA00022737"/>
    </source>
</evidence>
<feature type="domain" description="Ketosynthase family 3 (KS3)" evidence="12">
    <location>
        <begin position="3432"/>
        <end position="3867"/>
    </location>
</feature>
<dbReference type="InterPro" id="IPR013217">
    <property type="entry name" value="Methyltransf_12"/>
</dbReference>
<dbReference type="InterPro" id="IPR016039">
    <property type="entry name" value="Thiolase-like"/>
</dbReference>
<dbReference type="InterPro" id="IPR020806">
    <property type="entry name" value="PKS_PP-bd"/>
</dbReference>
<sequence length="4832" mass="524709">MNLDKRQILHQVESGELDIETGVELLSRLMSSGTPASRPEPAAPGPAHEHVYFEACWTAAAAPTERLAPGQRVLVTGEGAASFEALRLALAGHQSVFVTRAAAFRQVASGHYELDPASPGDCAKLMAQLAQEGFSPTHVLHLWQGGASDPIDEPGLRSQLESSVLPVFALVKALLGQVPKHDVFLLSAALGRGGAAACSAVAGFLSVAAQENPRLRGKALHLPTASSAAERTASELLVTELSSGTSADLEVRYSAGQRQLRKLTEFSRPSNTGSKPLRKGGVYLITGGAGGLGLLFARHLVDECGARLVLTGRSPHPSAHQQAALRELEARGGQALYCQANVTSLTDMERVVRTAKEHFGRLSGVIHAAGLIEDAFIIRKEIDSFRRVLAPKAYGALALDQATREEPLDFFVLFSSTATLLGRAGQGDYAAANLFMDEFAATRNALTLQGQRSGHSVSIAWPLWQGGGMTITEEDREALTRLAGMDVLSTEAGLAAFSDALRSNRSHVAVLYGDAPRIRPFVERRTAQRASASSGPSQARGHVEREVLLRGAQEYLLDLLSRETRLPRERIDVSQGLDSIGLDSMLINRLNLVLEDGFGALSKTLFFEYQSIQELAAYFADNHASELATVLRIAPTAASAPSPSGSLLSKTESSSTAAPSTQTQEASAPARDGDIAIIGVSGRYPDAENLPEFWENLSSGRNSVGHVPAERWDLSRYPGLELTARERQGLQWGSFLREVDAFDPLFFNIAPRDAELMDPQERLFLETAWASLEDAGYSRQELHRTCREGDETRVGVFAGVTFGQYQGIGVEEWGKGNYISPGSSYWSIANRLSYVLNLHGPSMPVDTACSSSLTAVHMACESLRRGDCKMAIAGGVNLNIHPAKHVALARLKFLSTEGKCRAFGEGGDGYVPGEGVGAVVLKPLAQARADGDHIYAVIKGSTINHGGKTNGYTVPNPNAQASLISRALQDAHVDARTISYVEAHGTGTSLGDPIELTGLNKAFRAHTRDKQFCALGSVKTNIGHLESAAGIASLTKVLLQFQHQQLAPSLHAETLNRNIDFNSSPFFVQRELGPWKVPSTAASPRRASISSFGAGGANAHLIIEEYVAPRIDEVTSAGTELVLLSAKNPERLRVYAARLKQHLQSQLTSSSAPLSLKDIAFTQQVGREALEERLALVVESVDELVARLADFEEGRAGGALVFTGRVPEDRASKALDVSRTVEFIQRKDWTSLARLWIEGHSVPWGEAFRDQHRHRVPLPSYPFERKRFWVPLSDRSTGMVHTAPSLAPMLDRVVPSLRGAVFEKTFRADERLLRDHHVQGTPVLAGVAQLEMVREAAEAAGGGSEVSVHDVVWLSPVKISPEAGLVRLTLEPREEGASFEMTLPGAAVTCSRGQLRFQDPASVKLPPQVDLQALRARCQRRIGKETLYAGFRSVGIEYGPSFQCVEDLWVQGREALGELRLAPEFLQDSERYALPPPLVDAALHTLQGLLSADAGDGGAQTLIPFSVAELMVYGRLPARCFSYAQLSESNPASGVARFNVAILDESGRCLVVIKDFTARRLRPVQETPPAPTSTPTPTSELGILYQPRWKPQPLASSGRAPRPEGRTVLIFTHANDCGLGDALAELHGTHRTVRVGLGDMWSDEGPNRRGIDQRNPQHYGRVLAEIGDLSAVYFLGGMQSKRYSSHDLRQLDRMEERGVFSLLRLTRLLAERPPSGLQLKVVTNDVHHVRDGDTAHNPFAAALVGFTKVLSREFSQLRVTCIDVASAELSEGGSSAEAVLHALAEEPGETAGLQWALREGRRFVQTLEAVELPEPLAPTLPLIERGVYLILGGAGGLGLTVSEHLARKYRARLILVGRSPLREDIQQRIQAIEALGAEVLYLQADLSDLDSMRGVVREARHRFGAISGVIHSAIVLRDGIIGRMTEEQLRSALAPKTRGMVILNHVLEAEPVDFLAFFSSAISFTGAAGQANYAAASTFEDSFALYLDQRMKRPVRIFNWGFWGEVGVVATDDYRERMARRGVGALSREEGLHIFERVMAGRATQIFPLKLQPELLEFFKMDPTHPRAPLPETFPSVLSQVNARLEGFIGQGPDIPGNEALLPIEQHGRLLLLRAFQEMGVMRTPGERYPQEALRERLQIQPSYARLYEAMLDILSKAGFVKLSGGFIEVMPAVSTSSAQTSPEHLRAHQDSVLARLPDGRAFITLLEACVTSLPQVLTGRKTHLEVMFPGGSKALVENIYKGNRRSDYFNELVCQGVLSVLEKRLADSPGQKIALLEIGSGTGGTSGRVFEAIQAHGPRLSYDYTDISKGFVTHGQRTFGSRYPFASFKVLDVEKDVTAQGFQPGTYDIILATNVLHATRDIRNTLHHAKLLLKTNGVILINEVTQVQDFTTLTFGLTSGWWLYEDAPVRLPHSPLLGLREWRSVLEDLGFRRVTGFGLPRGRPAWDGQNVILAESDGWIDAALRPAPSKPSTPSMEQQRPTPEAPRFNTEDLRERTLLFLRNTLADVLKMDPSEFEPGATFETYGVDSLVGMDFLDKLGGDFPSLPKTLLFEHITLAQLTTHFLQKFPEVLRSKLGGAPKEERQVRTEGARTSPPSASAPRDTAPRNTAPIVDAASLFGGAPQESAPPPAALREEPPARREDGIAIIGVSGRYPMAEDLRAFWTNLREGRSAFTEVPPDRWSQDAYHDASGERPGTTYHRWGAFLSDVDKFDPLFFGISPREAQLMDPQERLFLQTAWATMEDACWTSEQLNRYAHSSGGQGVGVFVGVMYGPYQLLAAEEWARGNRVDAQSAYWSIANRVSYSLDFRGPSMAIDTACSSSLTAIHLACESIRRGECRAALAGGVNLILHPSHHVGLGKMSMLSRNGTCRAFGEGADGFVPGEGVGCILLKPLADAIRDGDHIYGVIRGSAVNTNGKTSGYTVPSPNAQADLIESALKRSGVDPRTLSYVEAQAVGSALADPIEVVGLTKAFERFTGEQGFCAIGSVKPNVGHLEAASGMAQLTKLLLQLQYGQLAPSLGADRLNPYIDFDHSPFRVQRQGGAWPEPRDSVTGQRQPRRAAVSSFGAGGANAHLIIEEHVSLAERTAAREEKLPQLVVLSARKPERLAEQVQRLHSFLSDTLSASRVDFTLADVAYSLQTGREAMNVRLAVIASDLRSLLESLSHFLSGRTASPRVLTGTVKKSARPAPLSAETVRQARVSGRLESIASAWVEGAEVDWTLLHPDSRQQRLSLPSYPFAKERYWLESTAPIATQSAEAPTTEVPLQEPLPISPTKEATVHARHEDPRAADDRALLKKVQDCLIQGISEILNVRAADVDLDEHLSGYGFDSISLTKFTAYVNRQLGLDISPAIFFEHSTVNSFADYLVNERREALVGALLNTAQSLSPPPARPSAETQHRSAQTSPAAELPPSETRIAEVRPPTSEANRTAEPIAVIGMAGRFPGSPDLGRYWENLLAGKDLITEIPSDRFDWKDIYGDPQKDPSKTPSKWGGFLQDVDRFDALFFSISPREARTMDPQQRLFLETVWQTLEDAGYSPSQLAGTSTGLFVGVAGSEYSHLLAQSGVEIDGQAATGNAHSILANRISFLMDLHGPSEPVDTACSSSLVAVHRAVQSIQAGECDMAIAGGVNVLLTPVGFLAFGKSGMLASDGRCKTFDQRADGYVRGEGVGAVLLKPLSRAVADGDTVYGIIKGTAVNHGGRANSLTAPNPNAQADLIVRAMRRAGVAPETMGYIEAHGTGTALGDPIEVNGLKRAFRELGLSGADWNRKSCGLGTVKTNIGHLETAAGIAGLIKLLLSLRSKQLPPLVHFQKLNEYIQLEDSPFYIVERAQDWQPARDARGTALPRRAGISSFGFGGVNVHVVLEEHVSSPSSEEPESSGEAIVLSARSPEQLKVYAEDLVAFLERDAASQAPAPTRMADMAYTLQVGREAMSHRLALIVRNRRELAEKLQAFVRGEAPGTDVFTGEDRAHKDVVSLFSADGEDQGYFQEQARRGNFRKLAALWAKGFPIDWASLMPRASRKRVSLPTSPFARERHWLPPPAVKASAPAPRQEAAPTPPPPVAARPAPTLTVVSVPTPSTPPPSEARPIAEPIQPGQERAPGPRERIRNIFAEYIGVEAGAVDPVREFTSYGIDSIAGLRIMQRIQQLYGEEVPMLAIIEHPTLNRFTDHLLQNYVKDEAPAAVQAAPPLAKPHAISPSAEPPRPAASPQRETASPQPPVRSASAPEVRLVPFQPQGAETPLIALPGSWGDVGWLIEFLPHLGTAQPVLGLELDRTPTQGGIECSVEVLAKACVKALLAARPSGPYRLAASGLGSSTALEVARQLQELGHEVSELLLIAASGPGPVREDALMRQVGDSAYVLTCLGNALGQMWKASDALRYDTLPAGDLSAQRQGLVRFLTTKTECPIPSSKLEPWLDGASRQYAFGLMALGRYQPRPLSRPLQALWISPKALETGPTSAYRLPSSPVEGTGTASDWQTLLGVAPRAFEAPYDRFELLSGKGLAWVKEKVLTPQPAAVRPAASPPPRSIIVPINKNGAQRPSFWVHTLLGDVSYGLNLSHHMGIDSPLFGIEQFDMDGNIFLLPTIEEMASRYIDSLRTAQPEGPYVLGGYSFGGIVAFEMAYQLNQRGEEVSNLVLIDSLMPGTEVFSSIDTSAIQTDDFSIMALILIGNSFGNRWHADRHILIDDIAGHDRAKQLERVARHLKDHSKTEFSFEELLELVRGNYQTITSNNDALNRYRPKGPLGPQVNAMLFHATLGFVGPNNPNNIPEVKIRVSDRTNGFGRYISNGIRIIDLPADHYTICTEEFIKVVAEKTRVATVPMHVIPTERAS</sequence>
<feature type="region of interest" description="N-terminal hotdog fold" evidence="9">
    <location>
        <begin position="1287"/>
        <end position="1402"/>
    </location>
</feature>
<dbReference type="SMART" id="SM00823">
    <property type="entry name" value="PKS_PP"/>
    <property type="match status" value="4"/>
</dbReference>
<dbReference type="SUPFAM" id="SSF53335">
    <property type="entry name" value="S-adenosyl-L-methionine-dependent methyltransferases"/>
    <property type="match status" value="1"/>
</dbReference>
<dbReference type="Gene3D" id="1.10.1240.100">
    <property type="match status" value="3"/>
</dbReference>
<dbReference type="SMART" id="SM00825">
    <property type="entry name" value="PKS_KS"/>
    <property type="match status" value="3"/>
</dbReference>
<dbReference type="SMART" id="SM01294">
    <property type="entry name" value="PKS_PP_betabranch"/>
    <property type="match status" value="2"/>
</dbReference>
<dbReference type="InterPro" id="IPR049552">
    <property type="entry name" value="PKS_DH_N"/>
</dbReference>
<protein>
    <submittedName>
        <fullName evidence="14">SDR family NAD(P)-dependent oxidoreductase</fullName>
    </submittedName>
</protein>
<feature type="domain" description="Carrier" evidence="11">
    <location>
        <begin position="3295"/>
        <end position="3372"/>
    </location>
</feature>
<dbReference type="SMART" id="SM00822">
    <property type="entry name" value="PKS_KR"/>
    <property type="match status" value="2"/>
</dbReference>
<feature type="compositionally biased region" description="Low complexity" evidence="10">
    <location>
        <begin position="4065"/>
        <end position="4078"/>
    </location>
</feature>
<dbReference type="Gene3D" id="3.40.47.10">
    <property type="match status" value="3"/>
</dbReference>
<dbReference type="InterPro" id="IPR049900">
    <property type="entry name" value="PKS_mFAS_DH"/>
</dbReference>
<dbReference type="Pfam" id="PF00550">
    <property type="entry name" value="PP-binding"/>
    <property type="match status" value="4"/>
</dbReference>